<dbReference type="Pfam" id="PF21806">
    <property type="entry name" value="DUF6879"/>
    <property type="match status" value="1"/>
</dbReference>
<dbReference type="RefSeq" id="WP_248592463.1">
    <property type="nucleotide sequence ID" value="NZ_BAABEB010000012.1"/>
</dbReference>
<dbReference type="Proteomes" id="UP000832041">
    <property type="component" value="Chromosome"/>
</dbReference>
<name>A0ABY4KXQ9_THEAE</name>
<protein>
    <recommendedName>
        <fullName evidence="1">DUF6879 domain-containing protein</fullName>
    </recommendedName>
</protein>
<reference evidence="2 3" key="1">
    <citation type="submission" date="2020-04" db="EMBL/GenBank/DDBJ databases">
        <title>Thermobifida alba genome sequencing and assembly.</title>
        <authorList>
            <person name="Luzics S."/>
            <person name="Horvath B."/>
            <person name="Nagy I."/>
            <person name="Toth A."/>
            <person name="Nagy I."/>
            <person name="Kukolya J."/>
        </authorList>
    </citation>
    <scope>NUCLEOTIDE SEQUENCE [LARGE SCALE GENOMIC DNA]</scope>
    <source>
        <strain evidence="2 3">DSM 43795</strain>
    </source>
</reference>
<feature type="domain" description="DUF6879" evidence="1">
    <location>
        <begin position="34"/>
        <end position="201"/>
    </location>
</feature>
<accession>A0ABY4KXQ9</accession>
<evidence type="ECO:0000313" key="3">
    <source>
        <dbReference type="Proteomes" id="UP000832041"/>
    </source>
</evidence>
<evidence type="ECO:0000313" key="2">
    <source>
        <dbReference type="EMBL" id="UPT20206.1"/>
    </source>
</evidence>
<keyword evidence="3" id="KW-1185">Reference proteome</keyword>
<gene>
    <name evidence="2" type="ORF">FOF52_03850</name>
</gene>
<evidence type="ECO:0000259" key="1">
    <source>
        <dbReference type="Pfam" id="PF21806"/>
    </source>
</evidence>
<organism evidence="2 3">
    <name type="scientific">Thermobifida alba</name>
    <name type="common">Thermomonospora alba</name>
    <dbReference type="NCBI Taxonomy" id="53522"/>
    <lineage>
        <taxon>Bacteria</taxon>
        <taxon>Bacillati</taxon>
        <taxon>Actinomycetota</taxon>
        <taxon>Actinomycetes</taxon>
        <taxon>Streptosporangiales</taxon>
        <taxon>Nocardiopsidaceae</taxon>
        <taxon>Thermobifida</taxon>
    </lineage>
</organism>
<dbReference type="InterPro" id="IPR049244">
    <property type="entry name" value="DUF6879"/>
</dbReference>
<proteinExistence type="predicted"/>
<sequence>MTEQTTRETSGRQDISIYPPAEYSRLTVADGRVEEFGALFNELRTRWVKVERLQEYDESPFEGYLAFRRGDHAEAQRLVREMVKSQTGFYSLVRERGISMVRVRICDLPLSPYLVHYEMAAYLADVECGEDIRLVDSADVADLLAQTGVSDYVLFDDRRVVALLYDEDTARLREARLVEDPELVARYVALSDELINRSAPLLDSPIYASWRKR</sequence>
<dbReference type="EMBL" id="CP051627">
    <property type="protein sequence ID" value="UPT20206.1"/>
    <property type="molecule type" value="Genomic_DNA"/>
</dbReference>